<dbReference type="GO" id="GO:0044038">
    <property type="term" value="P:cell wall macromolecule biosynthetic process"/>
    <property type="evidence" value="ECO:0007669"/>
    <property type="project" value="TreeGrafter"/>
</dbReference>
<dbReference type="GO" id="GO:0009103">
    <property type="term" value="P:lipopolysaccharide biosynthetic process"/>
    <property type="evidence" value="ECO:0007669"/>
    <property type="project" value="TreeGrafter"/>
</dbReference>
<name>A0A2K1PYK9_9GAMM</name>
<feature type="transmembrane region" description="Helical" evidence="8">
    <location>
        <begin position="270"/>
        <end position="290"/>
    </location>
</feature>
<evidence type="ECO:0000256" key="5">
    <source>
        <dbReference type="ARBA" id="ARBA00022989"/>
    </source>
</evidence>
<dbReference type="RefSeq" id="WP_165782468.1">
    <property type="nucleotide sequence ID" value="NZ_NPZB01000002.1"/>
</dbReference>
<dbReference type="GO" id="GO:0046872">
    <property type="term" value="F:metal ion binding"/>
    <property type="evidence" value="ECO:0007669"/>
    <property type="project" value="UniProtKB-KW"/>
</dbReference>
<feature type="binding site" evidence="7">
    <location>
        <position position="197"/>
    </location>
    <ligand>
        <name>Mg(2+)</name>
        <dbReference type="ChEBI" id="CHEBI:18420"/>
    </ligand>
</feature>
<comment type="subcellular location">
    <subcellularLocation>
        <location evidence="1">Cell membrane</location>
        <topology evidence="1">Multi-pass membrane protein</topology>
    </subcellularLocation>
</comment>
<keyword evidence="3 9" id="KW-0808">Transferase</keyword>
<dbReference type="Proteomes" id="UP000236220">
    <property type="component" value="Unassembled WGS sequence"/>
</dbReference>
<feature type="transmembrane region" description="Helical" evidence="8">
    <location>
        <begin position="71"/>
        <end position="89"/>
    </location>
</feature>
<dbReference type="AlphaFoldDB" id="A0A2K1PYK9"/>
<evidence type="ECO:0000256" key="1">
    <source>
        <dbReference type="ARBA" id="ARBA00004651"/>
    </source>
</evidence>
<evidence type="ECO:0000256" key="3">
    <source>
        <dbReference type="ARBA" id="ARBA00022679"/>
    </source>
</evidence>
<dbReference type="PANTHER" id="PTHR22926:SF3">
    <property type="entry name" value="UNDECAPRENYL-PHOSPHATE ALPHA-N-ACETYLGLUCOSAMINYL 1-PHOSPHATE TRANSFERASE"/>
    <property type="match status" value="1"/>
</dbReference>
<evidence type="ECO:0000256" key="7">
    <source>
        <dbReference type="PIRSR" id="PIRSR600715-1"/>
    </source>
</evidence>
<sequence>MPPFGWLLCLIAALAGTGWALRYAHRAQVFDHPEERSNHAQPTPRGGGIAMVAVMAGVLMWLASVRPSDRLVLLAMLGGLLLVAGIGWLDDHRPLSARLRLAVHVLAAVLVAIAAACSGWPAWSLVLALVAIPVLVNIWNFMDGTNGIAATQAMVWGFALLLWTPVALAGNVGLALAMACLGFLPFNFPRARIFMGDVGSGALGFLIAGSGLLLAREQGAPALGCLCVLAPFLVDAGLTLLRRIWRRERWWQAHSQHAYQRLARIWGSHAKVNGIYLMLASVGAILGWALRFRETTVTISLILLWYIGMAALWGSVQYGRQFSKGVGFDSVA</sequence>
<feature type="transmembrane region" description="Helical" evidence="8">
    <location>
        <begin position="154"/>
        <end position="181"/>
    </location>
</feature>
<protein>
    <submittedName>
        <fullName evidence="9">UDP-N-acetylmuramyl pentapeptide phosphotransferase/UDP-N-acetylglucosamine-1-phosphate transferase</fullName>
    </submittedName>
</protein>
<keyword evidence="10" id="KW-1185">Reference proteome</keyword>
<evidence type="ECO:0000256" key="4">
    <source>
        <dbReference type="ARBA" id="ARBA00022692"/>
    </source>
</evidence>
<dbReference type="EMBL" id="NPZB01000002">
    <property type="protein sequence ID" value="PNS07869.1"/>
    <property type="molecule type" value="Genomic_DNA"/>
</dbReference>
<feature type="transmembrane region" description="Helical" evidence="8">
    <location>
        <begin position="44"/>
        <end position="64"/>
    </location>
</feature>
<feature type="transmembrane region" description="Helical" evidence="8">
    <location>
        <begin position="296"/>
        <end position="316"/>
    </location>
</feature>
<keyword evidence="2" id="KW-1003">Cell membrane</keyword>
<proteinExistence type="predicted"/>
<evidence type="ECO:0000313" key="10">
    <source>
        <dbReference type="Proteomes" id="UP000236220"/>
    </source>
</evidence>
<gene>
    <name evidence="9" type="ORF">Lysil_2045</name>
</gene>
<keyword evidence="5 8" id="KW-1133">Transmembrane helix</keyword>
<dbReference type="Pfam" id="PF00953">
    <property type="entry name" value="Glycos_transf_4"/>
    <property type="match status" value="1"/>
</dbReference>
<evidence type="ECO:0000256" key="6">
    <source>
        <dbReference type="ARBA" id="ARBA00023136"/>
    </source>
</evidence>
<feature type="transmembrane region" description="Helical" evidence="8">
    <location>
        <begin position="125"/>
        <end position="142"/>
    </location>
</feature>
<dbReference type="GO" id="GO:0016780">
    <property type="term" value="F:phosphotransferase activity, for other substituted phosphate groups"/>
    <property type="evidence" value="ECO:0007669"/>
    <property type="project" value="InterPro"/>
</dbReference>
<organism evidence="9 10">
    <name type="scientific">Solilutibacter silvestris</name>
    <dbReference type="NCBI Taxonomy" id="1645665"/>
    <lineage>
        <taxon>Bacteria</taxon>
        <taxon>Pseudomonadati</taxon>
        <taxon>Pseudomonadota</taxon>
        <taxon>Gammaproteobacteria</taxon>
        <taxon>Lysobacterales</taxon>
        <taxon>Lysobacteraceae</taxon>
        <taxon>Solilutibacter</taxon>
    </lineage>
</organism>
<reference evidence="9 10" key="1">
    <citation type="submission" date="2017-08" db="EMBL/GenBank/DDBJ databases">
        <title>Lysobacter sylvestris genome.</title>
        <authorList>
            <person name="Zhang D.-C."/>
            <person name="Albuquerque L."/>
            <person name="Franca L."/>
            <person name="Froufe H.J.C."/>
            <person name="Barroso C."/>
            <person name="Egas C."/>
            <person name="Da Costa M."/>
            <person name="Margesin R."/>
        </authorList>
    </citation>
    <scope>NUCLEOTIDE SEQUENCE [LARGE SCALE GENOMIC DNA]</scope>
    <source>
        <strain evidence="9 10">AM20-91</strain>
    </source>
</reference>
<dbReference type="InterPro" id="IPR000715">
    <property type="entry name" value="Glycosyl_transferase_4"/>
</dbReference>
<dbReference type="GO" id="GO:0071555">
    <property type="term" value="P:cell wall organization"/>
    <property type="evidence" value="ECO:0007669"/>
    <property type="project" value="TreeGrafter"/>
</dbReference>
<keyword evidence="7" id="KW-0460">Magnesium</keyword>
<evidence type="ECO:0000313" key="9">
    <source>
        <dbReference type="EMBL" id="PNS07869.1"/>
    </source>
</evidence>
<feature type="binding site" evidence="7">
    <location>
        <position position="140"/>
    </location>
    <ligand>
        <name>Mg(2+)</name>
        <dbReference type="ChEBI" id="CHEBI:18420"/>
    </ligand>
</feature>
<keyword evidence="4 8" id="KW-0812">Transmembrane</keyword>
<accession>A0A2K1PYK9</accession>
<dbReference type="GO" id="GO:0005886">
    <property type="term" value="C:plasma membrane"/>
    <property type="evidence" value="ECO:0007669"/>
    <property type="project" value="UniProtKB-SubCell"/>
</dbReference>
<evidence type="ECO:0000256" key="8">
    <source>
        <dbReference type="SAM" id="Phobius"/>
    </source>
</evidence>
<dbReference type="PANTHER" id="PTHR22926">
    <property type="entry name" value="PHOSPHO-N-ACETYLMURAMOYL-PENTAPEPTIDE-TRANSFERASE"/>
    <property type="match status" value="1"/>
</dbReference>
<evidence type="ECO:0000256" key="2">
    <source>
        <dbReference type="ARBA" id="ARBA00022475"/>
    </source>
</evidence>
<dbReference type="CDD" id="cd06854">
    <property type="entry name" value="GT_WbpL_WbcO_like"/>
    <property type="match status" value="1"/>
</dbReference>
<comment type="caution">
    <text evidence="9">The sequence shown here is derived from an EMBL/GenBank/DDBJ whole genome shotgun (WGS) entry which is preliminary data.</text>
</comment>
<feature type="transmembrane region" description="Helical" evidence="8">
    <location>
        <begin position="193"/>
        <end position="214"/>
    </location>
</feature>
<feature type="transmembrane region" description="Helical" evidence="8">
    <location>
        <begin position="101"/>
        <end position="118"/>
    </location>
</feature>
<comment type="cofactor">
    <cofactor evidence="7">
        <name>Mg(2+)</name>
        <dbReference type="ChEBI" id="CHEBI:18420"/>
    </cofactor>
</comment>
<keyword evidence="7" id="KW-0479">Metal-binding</keyword>
<feature type="transmembrane region" description="Helical" evidence="8">
    <location>
        <begin position="220"/>
        <end position="241"/>
    </location>
</feature>
<keyword evidence="6 8" id="KW-0472">Membrane</keyword>